<proteinExistence type="predicted"/>
<protein>
    <submittedName>
        <fullName evidence="1">Uncharacterized protein</fullName>
    </submittedName>
</protein>
<dbReference type="RefSeq" id="WP_010357486.1">
    <property type="nucleotide sequence ID" value="NZ_BCMK01000073.1"/>
</dbReference>
<evidence type="ECO:0000313" key="2">
    <source>
        <dbReference type="EMBL" id="MDX3021134.1"/>
    </source>
</evidence>
<evidence type="ECO:0000313" key="4">
    <source>
        <dbReference type="Proteomes" id="UP001282288"/>
    </source>
</evidence>
<sequence length="62" mass="6407">MKRRPSDKRSLTPSAAQLAALGSATSAALLAVLSQVSVTVTLSQGQHQAAIVEQPVRPVCPL</sequence>
<dbReference type="AlphaFoldDB" id="A0AAP6BKC5"/>
<evidence type="ECO:0000313" key="3">
    <source>
        <dbReference type="Proteomes" id="UP001272987"/>
    </source>
</evidence>
<accession>A0AAP6BKC5</accession>
<organism evidence="1 4">
    <name type="scientific">Streptomyces acidiscabies</name>
    <dbReference type="NCBI Taxonomy" id="42234"/>
    <lineage>
        <taxon>Bacteria</taxon>
        <taxon>Bacillati</taxon>
        <taxon>Actinomycetota</taxon>
        <taxon>Actinomycetes</taxon>
        <taxon>Kitasatosporales</taxon>
        <taxon>Streptomycetaceae</taxon>
        <taxon>Streptomyces</taxon>
    </lineage>
</organism>
<dbReference type="Proteomes" id="UP001272987">
    <property type="component" value="Unassembled WGS sequence"/>
</dbReference>
<name>A0AAP6BKC5_9ACTN</name>
<evidence type="ECO:0000313" key="1">
    <source>
        <dbReference type="EMBL" id="MDX2966308.1"/>
    </source>
</evidence>
<dbReference type="GeneID" id="69810722"/>
<dbReference type="EMBL" id="JARAWC010000056">
    <property type="protein sequence ID" value="MDX2966308.1"/>
    <property type="molecule type" value="Genomic_DNA"/>
</dbReference>
<comment type="caution">
    <text evidence="1">The sequence shown here is derived from an EMBL/GenBank/DDBJ whole genome shotgun (WGS) entry which is preliminary data.</text>
</comment>
<dbReference type="Proteomes" id="UP001282288">
    <property type="component" value="Unassembled WGS sequence"/>
</dbReference>
<dbReference type="EMBL" id="JARAWP010000015">
    <property type="protein sequence ID" value="MDX3021134.1"/>
    <property type="molecule type" value="Genomic_DNA"/>
</dbReference>
<gene>
    <name evidence="1" type="ORF">PV399_42355</name>
    <name evidence="2" type="ORF">PV666_25055</name>
</gene>
<keyword evidence="3" id="KW-1185">Reference proteome</keyword>
<reference evidence="1 3" key="1">
    <citation type="journal article" date="2023" name="Microb. Genom.">
        <title>Mesoterricola silvestris gen. nov., sp. nov., Mesoterricola sediminis sp. nov., Geothrix oryzae sp. nov., Geothrix edaphica sp. nov., Geothrix rubra sp. nov., and Geothrix limicola sp. nov., six novel members of Acidobacteriota isolated from soils.</title>
        <authorList>
            <person name="Weisberg A.J."/>
            <person name="Pearce E."/>
            <person name="Kramer C.G."/>
            <person name="Chang J.H."/>
            <person name="Clarke C.R."/>
        </authorList>
    </citation>
    <scope>NUCLEOTIDE SEQUENCE</scope>
    <source>
        <strain evidence="2 3">NB05-1H</strain>
        <strain evidence="1">NRRL_B-16521</strain>
    </source>
</reference>